<keyword evidence="3" id="KW-1185">Reference proteome</keyword>
<comment type="caution">
    <text evidence="2">The sequence shown here is derived from an EMBL/GenBank/DDBJ whole genome shotgun (WGS) entry which is preliminary data.</text>
</comment>
<evidence type="ECO:0000256" key="1">
    <source>
        <dbReference type="SAM" id="MobiDB-lite"/>
    </source>
</evidence>
<sequence length="328" mass="35331">MAATTVAQGLLDHNRLVELLASIGAGEEAVQQALRERATVAPVTADPHADLLRQILAYDVVYQLLLPFRAISEAAGGAPVDGDAGSDSDDESIGSSSTVSLHSDDVGSELQRADTEDTHCDISRVFIFPPSPLLALGQPESDDNLHTDSAIQAARCLDLIDPEAAALLRDTASDAQASTIFLSSEWIHAFSRFEAVIVPWDPGMPDGDMSVRPVDGNNSCGAQTISFKPSTLSRRLLALHAKVARILHETRASNLIDDLLSDNVNAVGLAGDGRTHAGLLMQLRLDGWYPAKKRRHGRWSRARGGLEDTDATTIWIEEARLVQEEECK</sequence>
<protein>
    <recommendedName>
        <fullName evidence="4">HNH nuclease domain-containing protein</fullName>
    </recommendedName>
</protein>
<name>A0ABP0E1E0_9PEZI</name>
<evidence type="ECO:0008006" key="4">
    <source>
        <dbReference type="Google" id="ProtNLM"/>
    </source>
</evidence>
<dbReference type="Proteomes" id="UP001642502">
    <property type="component" value="Unassembled WGS sequence"/>
</dbReference>
<accession>A0ABP0E1E0</accession>
<evidence type="ECO:0000313" key="2">
    <source>
        <dbReference type="EMBL" id="CAK7273566.1"/>
    </source>
</evidence>
<organism evidence="2 3">
    <name type="scientific">Sporothrix epigloea</name>
    <dbReference type="NCBI Taxonomy" id="1892477"/>
    <lineage>
        <taxon>Eukaryota</taxon>
        <taxon>Fungi</taxon>
        <taxon>Dikarya</taxon>
        <taxon>Ascomycota</taxon>
        <taxon>Pezizomycotina</taxon>
        <taxon>Sordariomycetes</taxon>
        <taxon>Sordariomycetidae</taxon>
        <taxon>Ophiostomatales</taxon>
        <taxon>Ophiostomataceae</taxon>
        <taxon>Sporothrix</taxon>
    </lineage>
</organism>
<proteinExistence type="predicted"/>
<evidence type="ECO:0000313" key="3">
    <source>
        <dbReference type="Proteomes" id="UP001642502"/>
    </source>
</evidence>
<feature type="region of interest" description="Disordered" evidence="1">
    <location>
        <begin position="77"/>
        <end position="108"/>
    </location>
</feature>
<dbReference type="EMBL" id="CAWUON010000115">
    <property type="protein sequence ID" value="CAK7273566.1"/>
    <property type="molecule type" value="Genomic_DNA"/>
</dbReference>
<gene>
    <name evidence="2" type="ORF">SEPCBS119000_005725</name>
</gene>
<reference evidence="2 3" key="1">
    <citation type="submission" date="2024-01" db="EMBL/GenBank/DDBJ databases">
        <authorList>
            <person name="Allen C."/>
            <person name="Tagirdzhanova G."/>
        </authorList>
    </citation>
    <scope>NUCLEOTIDE SEQUENCE [LARGE SCALE GENOMIC DNA]</scope>
    <source>
        <strain evidence="2 3">CBS 119000</strain>
    </source>
</reference>